<comment type="function">
    <text evidence="3">Binds together with bS18 to 16S ribosomal RNA.</text>
</comment>
<dbReference type="InterPro" id="IPR000529">
    <property type="entry name" value="Ribosomal_bS6"/>
</dbReference>
<name>A0A0G0YY85_9BACT</name>
<dbReference type="GO" id="GO:0005840">
    <property type="term" value="C:ribosome"/>
    <property type="evidence" value="ECO:0007669"/>
    <property type="project" value="UniProtKB-KW"/>
</dbReference>
<keyword evidence="3" id="KW-0699">rRNA-binding</keyword>
<keyword evidence="3 4" id="KW-0689">Ribosomal protein</keyword>
<dbReference type="GO" id="GO:1990904">
    <property type="term" value="C:ribonucleoprotein complex"/>
    <property type="evidence" value="ECO:0007669"/>
    <property type="project" value="UniProtKB-KW"/>
</dbReference>
<gene>
    <name evidence="3" type="primary">rpsF</name>
    <name evidence="4" type="ORF">UV02_C0025G0002</name>
</gene>
<comment type="similarity">
    <text evidence="1 3">Belongs to the bacterial ribosomal protein bS6 family.</text>
</comment>
<dbReference type="Gene3D" id="3.30.70.60">
    <property type="match status" value="1"/>
</dbReference>
<dbReference type="EMBL" id="LCCW01000025">
    <property type="protein sequence ID" value="KKS41562.1"/>
    <property type="molecule type" value="Genomic_DNA"/>
</dbReference>
<dbReference type="InterPro" id="IPR020814">
    <property type="entry name" value="Ribosomal_S6_plastid/chlpt"/>
</dbReference>
<dbReference type="NCBIfam" id="TIGR00166">
    <property type="entry name" value="S6"/>
    <property type="match status" value="1"/>
</dbReference>
<evidence type="ECO:0000256" key="1">
    <source>
        <dbReference type="ARBA" id="ARBA00009512"/>
    </source>
</evidence>
<protein>
    <recommendedName>
        <fullName evidence="2 3">Small ribosomal subunit protein bS6</fullName>
    </recommendedName>
</protein>
<comment type="caution">
    <text evidence="4">The sequence shown here is derived from an EMBL/GenBank/DDBJ whole genome shotgun (WGS) entry which is preliminary data.</text>
</comment>
<sequence length="154" mass="17301">MSSLLKEYEILYFLPITFTPEEANDVKTEIASIIGKYNGKVIKEEDLGKKKLSFAIKGARHGYYLATYFSSEPNAAAKISREIKLMPQIIRHSLVIKKDYKLPHLAAPLSASAKVEEPLAKTTPTEESQSEYPTGKVDMQELNRKIDELLLADV</sequence>
<reference evidence="4 5" key="1">
    <citation type="journal article" date="2015" name="Nature">
        <title>rRNA introns, odd ribosomes, and small enigmatic genomes across a large radiation of phyla.</title>
        <authorList>
            <person name="Brown C.T."/>
            <person name="Hug L.A."/>
            <person name="Thomas B.C."/>
            <person name="Sharon I."/>
            <person name="Castelle C.J."/>
            <person name="Singh A."/>
            <person name="Wilkins M.J."/>
            <person name="Williams K.H."/>
            <person name="Banfield J.F."/>
        </authorList>
    </citation>
    <scope>NUCLEOTIDE SEQUENCE [LARGE SCALE GENOMIC DNA]</scope>
</reference>
<evidence type="ECO:0000313" key="5">
    <source>
        <dbReference type="Proteomes" id="UP000034516"/>
    </source>
</evidence>
<keyword evidence="3" id="KW-0687">Ribonucleoprotein</keyword>
<dbReference type="CDD" id="cd00473">
    <property type="entry name" value="bS6"/>
    <property type="match status" value="1"/>
</dbReference>
<dbReference type="GO" id="GO:0006412">
    <property type="term" value="P:translation"/>
    <property type="evidence" value="ECO:0007669"/>
    <property type="project" value="UniProtKB-UniRule"/>
</dbReference>
<dbReference type="SUPFAM" id="SSF54995">
    <property type="entry name" value="Ribosomal protein S6"/>
    <property type="match status" value="1"/>
</dbReference>
<keyword evidence="3" id="KW-0694">RNA-binding</keyword>
<dbReference type="HAMAP" id="MF_00360">
    <property type="entry name" value="Ribosomal_bS6"/>
    <property type="match status" value="1"/>
</dbReference>
<dbReference type="Pfam" id="PF01250">
    <property type="entry name" value="Ribosomal_S6"/>
    <property type="match status" value="1"/>
</dbReference>
<dbReference type="InterPro" id="IPR035980">
    <property type="entry name" value="Ribosomal_bS6_sf"/>
</dbReference>
<proteinExistence type="inferred from homology"/>
<evidence type="ECO:0000256" key="3">
    <source>
        <dbReference type="HAMAP-Rule" id="MF_00360"/>
    </source>
</evidence>
<accession>A0A0G0YY85</accession>
<organism evidence="4 5">
    <name type="scientific">Candidatus Kuenenbacteria bacterium GW2011_GWA2_42_15</name>
    <dbReference type="NCBI Taxonomy" id="1618677"/>
    <lineage>
        <taxon>Bacteria</taxon>
        <taxon>Candidatus Kueneniibacteriota</taxon>
    </lineage>
</organism>
<evidence type="ECO:0000256" key="2">
    <source>
        <dbReference type="ARBA" id="ARBA00035294"/>
    </source>
</evidence>
<dbReference type="AlphaFoldDB" id="A0A0G0YY85"/>
<dbReference type="InterPro" id="IPR014717">
    <property type="entry name" value="Transl_elong_EF1B/ribsomal_bS6"/>
</dbReference>
<dbReference type="GO" id="GO:0003735">
    <property type="term" value="F:structural constituent of ribosome"/>
    <property type="evidence" value="ECO:0007669"/>
    <property type="project" value="InterPro"/>
</dbReference>
<dbReference type="Proteomes" id="UP000034516">
    <property type="component" value="Unassembled WGS sequence"/>
</dbReference>
<evidence type="ECO:0000313" key="4">
    <source>
        <dbReference type="EMBL" id="KKS41562.1"/>
    </source>
</evidence>
<dbReference type="GO" id="GO:0019843">
    <property type="term" value="F:rRNA binding"/>
    <property type="evidence" value="ECO:0007669"/>
    <property type="project" value="UniProtKB-UniRule"/>
</dbReference>